<dbReference type="AlphaFoldDB" id="D6TGM9"/>
<dbReference type="eggNOG" id="COG3335">
    <property type="taxonomic scope" value="Bacteria"/>
</dbReference>
<keyword evidence="2" id="KW-1133">Transmembrane helix</keyword>
<reference evidence="3 4" key="1">
    <citation type="journal article" date="2011" name="Stand. Genomic Sci.">
        <title>Non-contiguous finished genome sequence and contextual data of the filamentous soil bacterium Ktedonobacter racemifer type strain (SOSP1-21).</title>
        <authorList>
            <person name="Chang Y.J."/>
            <person name="Land M."/>
            <person name="Hauser L."/>
            <person name="Chertkov O."/>
            <person name="Del Rio T.G."/>
            <person name="Nolan M."/>
            <person name="Copeland A."/>
            <person name="Tice H."/>
            <person name="Cheng J.F."/>
            <person name="Lucas S."/>
            <person name="Han C."/>
            <person name="Goodwin L."/>
            <person name="Pitluck S."/>
            <person name="Ivanova N."/>
            <person name="Ovchinikova G."/>
            <person name="Pati A."/>
            <person name="Chen A."/>
            <person name="Palaniappan K."/>
            <person name="Mavromatis K."/>
            <person name="Liolios K."/>
            <person name="Brettin T."/>
            <person name="Fiebig A."/>
            <person name="Rohde M."/>
            <person name="Abt B."/>
            <person name="Goker M."/>
            <person name="Detter J.C."/>
            <person name="Woyke T."/>
            <person name="Bristow J."/>
            <person name="Eisen J.A."/>
            <person name="Markowitz V."/>
            <person name="Hugenholtz P."/>
            <person name="Kyrpides N.C."/>
            <person name="Klenk H.P."/>
            <person name="Lapidus A."/>
        </authorList>
    </citation>
    <scope>NUCLEOTIDE SEQUENCE [LARGE SCALE GENOMIC DNA]</scope>
    <source>
        <strain evidence="4">DSM 44963</strain>
    </source>
</reference>
<evidence type="ECO:0000256" key="2">
    <source>
        <dbReference type="SAM" id="Phobius"/>
    </source>
</evidence>
<feature type="compositionally biased region" description="Polar residues" evidence="1">
    <location>
        <begin position="13"/>
        <end position="23"/>
    </location>
</feature>
<gene>
    <name evidence="3" type="ORF">Krac_12374</name>
</gene>
<feature type="transmembrane region" description="Helical" evidence="2">
    <location>
        <begin position="45"/>
        <end position="64"/>
    </location>
</feature>
<dbReference type="EMBL" id="ADVG01000001">
    <property type="protein sequence ID" value="EFH90741.1"/>
    <property type="molecule type" value="Genomic_DNA"/>
</dbReference>
<protein>
    <submittedName>
        <fullName evidence="3">Uncharacterized protein</fullName>
    </submittedName>
</protein>
<evidence type="ECO:0000256" key="1">
    <source>
        <dbReference type="SAM" id="MobiDB-lite"/>
    </source>
</evidence>
<feature type="region of interest" description="Disordered" evidence="1">
    <location>
        <begin position="1"/>
        <end position="30"/>
    </location>
</feature>
<dbReference type="Proteomes" id="UP000004508">
    <property type="component" value="Unassembled WGS sequence"/>
</dbReference>
<keyword evidence="2" id="KW-0812">Transmembrane</keyword>
<organism evidence="3 4">
    <name type="scientific">Ktedonobacter racemifer DSM 44963</name>
    <dbReference type="NCBI Taxonomy" id="485913"/>
    <lineage>
        <taxon>Bacteria</taxon>
        <taxon>Bacillati</taxon>
        <taxon>Chloroflexota</taxon>
        <taxon>Ktedonobacteria</taxon>
        <taxon>Ktedonobacterales</taxon>
        <taxon>Ktedonobacteraceae</taxon>
        <taxon>Ktedonobacter</taxon>
    </lineage>
</organism>
<feature type="transmembrane region" description="Helical" evidence="2">
    <location>
        <begin position="76"/>
        <end position="95"/>
    </location>
</feature>
<comment type="caution">
    <text evidence="3">The sequence shown here is derived from an EMBL/GenBank/DDBJ whole genome shotgun (WGS) entry which is preliminary data.</text>
</comment>
<evidence type="ECO:0000313" key="4">
    <source>
        <dbReference type="Proteomes" id="UP000004508"/>
    </source>
</evidence>
<accession>D6TGM9</accession>
<keyword evidence="4" id="KW-1185">Reference proteome</keyword>
<proteinExistence type="predicted"/>
<name>D6TGM9_KTERA</name>
<dbReference type="InParanoid" id="D6TGM9"/>
<sequence>MYPYEPLERTHESMAQSEVSSSDKNTRPSKHPLHVRELLGYMQEVLGGGTIIGLNIVTVLLWFLFRPAGQPTSRYLGEMLGTTAIVLFSCSLILATKAPVLERFFGGLDRIPRALAGQHPKTAQEIIDWLEQTVSGWNKQPTPFVWNGKRRRRRERARVRRLAGSGAAVVKGYTIDK</sequence>
<keyword evidence="2" id="KW-0472">Membrane</keyword>
<evidence type="ECO:0000313" key="3">
    <source>
        <dbReference type="EMBL" id="EFH90741.1"/>
    </source>
</evidence>
<feature type="compositionally biased region" description="Basic and acidic residues" evidence="1">
    <location>
        <begin position="1"/>
        <end position="12"/>
    </location>
</feature>